<dbReference type="EMBL" id="CP080764">
    <property type="protein sequence ID" value="QYY42385.1"/>
    <property type="molecule type" value="Genomic_DNA"/>
</dbReference>
<evidence type="ECO:0000313" key="7">
    <source>
        <dbReference type="EMBL" id="QYY42385.1"/>
    </source>
</evidence>
<feature type="transmembrane region" description="Helical" evidence="5">
    <location>
        <begin position="42"/>
        <end position="70"/>
    </location>
</feature>
<feature type="transmembrane region" description="Helical" evidence="5">
    <location>
        <begin position="12"/>
        <end position="36"/>
    </location>
</feature>
<sequence length="150" mass="16262">MEWLVSQLSVWMMWFLLAFGLLIAEFTLSGFVALFFALGAGLAGIVAIFTPNLVIQVTVMLIASIIGIILGREVLIDRFGVNDDVIRTNVDAMIGNKAIVTKTISPTEKGIVKYGGQSWTAASVGNQTFTEGETVVIYEVQGVTLFVDKQ</sequence>
<evidence type="ECO:0000259" key="6">
    <source>
        <dbReference type="Pfam" id="PF01957"/>
    </source>
</evidence>
<proteinExistence type="predicted"/>
<name>A0A1G8CQ81_ANETH</name>
<reference evidence="8 9" key="1">
    <citation type="submission" date="2016-10" db="EMBL/GenBank/DDBJ databases">
        <authorList>
            <person name="de Groot N.N."/>
        </authorList>
    </citation>
    <scope>NUCLEOTIDE SEQUENCE [LARGE SCALE GENOMIC DNA]</scope>
    <source>
        <strain evidence="8 9">L 420-91</strain>
    </source>
</reference>
<evidence type="ECO:0000256" key="3">
    <source>
        <dbReference type="ARBA" id="ARBA00022989"/>
    </source>
</evidence>
<evidence type="ECO:0000313" key="8">
    <source>
        <dbReference type="EMBL" id="SDH47503.1"/>
    </source>
</evidence>
<evidence type="ECO:0000256" key="5">
    <source>
        <dbReference type="SAM" id="Phobius"/>
    </source>
</evidence>
<evidence type="ECO:0000256" key="1">
    <source>
        <dbReference type="ARBA" id="ARBA00004141"/>
    </source>
</evidence>
<dbReference type="GeneID" id="97142938"/>
<keyword evidence="8" id="KW-0645">Protease</keyword>
<dbReference type="GO" id="GO:0005886">
    <property type="term" value="C:plasma membrane"/>
    <property type="evidence" value="ECO:0007669"/>
    <property type="project" value="TreeGrafter"/>
</dbReference>
<dbReference type="GO" id="GO:0006508">
    <property type="term" value="P:proteolysis"/>
    <property type="evidence" value="ECO:0007669"/>
    <property type="project" value="UniProtKB-KW"/>
</dbReference>
<keyword evidence="4 5" id="KW-0472">Membrane</keyword>
<dbReference type="Proteomes" id="UP000826616">
    <property type="component" value="Chromosome"/>
</dbReference>
<feature type="domain" description="NfeD-like C-terminal" evidence="6">
    <location>
        <begin position="90"/>
        <end position="149"/>
    </location>
</feature>
<dbReference type="RefSeq" id="WP_057897616.1">
    <property type="nucleotide sequence ID" value="NZ_CP080764.1"/>
</dbReference>
<dbReference type="EMBL" id="FNDE01000027">
    <property type="protein sequence ID" value="SDH47503.1"/>
    <property type="molecule type" value="Genomic_DNA"/>
</dbReference>
<dbReference type="Pfam" id="PF01957">
    <property type="entry name" value="NfeD"/>
    <property type="match status" value="1"/>
</dbReference>
<reference evidence="7 10" key="2">
    <citation type="submission" date="2021-08" db="EMBL/GenBank/DDBJ databases">
        <title>Complete genome sequence of the strain Aneurinibacillus thermoaerophilus CCM 8960.</title>
        <authorList>
            <person name="Musilova J."/>
            <person name="Kourilova X."/>
            <person name="Pernicova I."/>
            <person name="Bezdicek M."/>
            <person name="Lengerova M."/>
            <person name="Obruca S."/>
            <person name="Sedlar K."/>
        </authorList>
    </citation>
    <scope>NUCLEOTIDE SEQUENCE [LARGE SCALE GENOMIC DNA]</scope>
    <source>
        <strain evidence="7 10">CCM 8960</strain>
    </source>
</reference>
<dbReference type="AlphaFoldDB" id="A0A1G8CQ81"/>
<keyword evidence="3 5" id="KW-1133">Transmembrane helix</keyword>
<protein>
    <submittedName>
        <fullName evidence="8">Membrane protein implicated in regulation of membrane protease activity</fullName>
    </submittedName>
    <submittedName>
        <fullName evidence="7">NfeD family protein</fullName>
    </submittedName>
</protein>
<dbReference type="SUPFAM" id="SSF141322">
    <property type="entry name" value="NfeD domain-like"/>
    <property type="match status" value="1"/>
</dbReference>
<accession>A0A1G8CQ81</accession>
<dbReference type="GO" id="GO:0008233">
    <property type="term" value="F:peptidase activity"/>
    <property type="evidence" value="ECO:0007669"/>
    <property type="project" value="UniProtKB-KW"/>
</dbReference>
<evidence type="ECO:0000313" key="10">
    <source>
        <dbReference type="Proteomes" id="UP000826616"/>
    </source>
</evidence>
<keyword evidence="2 5" id="KW-0812">Transmembrane</keyword>
<evidence type="ECO:0000256" key="4">
    <source>
        <dbReference type="ARBA" id="ARBA00023136"/>
    </source>
</evidence>
<dbReference type="PANTHER" id="PTHR33507">
    <property type="entry name" value="INNER MEMBRANE PROTEIN YBBJ"/>
    <property type="match status" value="1"/>
</dbReference>
<dbReference type="PANTHER" id="PTHR33507:SF3">
    <property type="entry name" value="INNER MEMBRANE PROTEIN YBBJ"/>
    <property type="match status" value="1"/>
</dbReference>
<dbReference type="InterPro" id="IPR002810">
    <property type="entry name" value="NfeD-like_C"/>
</dbReference>
<gene>
    <name evidence="7" type="ORF">K3F53_16275</name>
    <name evidence="8" type="ORF">SAMN04489735_102719</name>
</gene>
<keyword evidence="8" id="KW-0378">Hydrolase</keyword>
<evidence type="ECO:0000256" key="2">
    <source>
        <dbReference type="ARBA" id="ARBA00022692"/>
    </source>
</evidence>
<organism evidence="8 9">
    <name type="scientific">Aneurinibacillus thermoaerophilus</name>
    <dbReference type="NCBI Taxonomy" id="143495"/>
    <lineage>
        <taxon>Bacteria</taxon>
        <taxon>Bacillati</taxon>
        <taxon>Bacillota</taxon>
        <taxon>Bacilli</taxon>
        <taxon>Bacillales</taxon>
        <taxon>Paenibacillaceae</taxon>
        <taxon>Aneurinibacillus group</taxon>
        <taxon>Aneurinibacillus</taxon>
    </lineage>
</organism>
<dbReference type="InterPro" id="IPR052165">
    <property type="entry name" value="Membrane_assoc_protease"/>
</dbReference>
<evidence type="ECO:0000313" key="9">
    <source>
        <dbReference type="Proteomes" id="UP000198956"/>
    </source>
</evidence>
<dbReference type="Gene3D" id="2.40.50.140">
    <property type="entry name" value="Nucleic acid-binding proteins"/>
    <property type="match status" value="1"/>
</dbReference>
<dbReference type="Proteomes" id="UP000198956">
    <property type="component" value="Unassembled WGS sequence"/>
</dbReference>
<comment type="subcellular location">
    <subcellularLocation>
        <location evidence="1">Membrane</location>
        <topology evidence="1">Multi-pass membrane protein</topology>
    </subcellularLocation>
</comment>
<dbReference type="InterPro" id="IPR012340">
    <property type="entry name" value="NA-bd_OB-fold"/>
</dbReference>
<keyword evidence="10" id="KW-1185">Reference proteome</keyword>
<dbReference type="OrthoDB" id="894082at2"/>